<dbReference type="InterPro" id="IPR011009">
    <property type="entry name" value="Kinase-like_dom_sf"/>
</dbReference>
<dbReference type="GO" id="GO:0004672">
    <property type="term" value="F:protein kinase activity"/>
    <property type="evidence" value="ECO:0007669"/>
    <property type="project" value="InterPro"/>
</dbReference>
<reference evidence="2" key="1">
    <citation type="submission" date="2017-02" db="UniProtKB">
        <authorList>
            <consortium name="WormBaseParasite"/>
        </authorList>
    </citation>
    <scope>IDENTIFICATION</scope>
</reference>
<proteinExistence type="predicted"/>
<name>A0A0M3K7J9_ANISI</name>
<sequence length="114" mass="12815">LKLDVLVLTQINHKKEPSKGFPRLIIAGRTSSYKYAVMQLVGPDLGRLRRALPNKRLSLSSALRTGIQTLDRLETLHDSGWLCGDVKANNYAVGRGSNANTIYMFDFGFARRYM</sequence>
<dbReference type="PANTHER" id="PTHR11909">
    <property type="entry name" value="CASEIN KINASE-RELATED"/>
    <property type="match status" value="1"/>
</dbReference>
<dbReference type="PROSITE" id="PS50011">
    <property type="entry name" value="PROTEIN_KINASE_DOM"/>
    <property type="match status" value="1"/>
</dbReference>
<evidence type="ECO:0000259" key="1">
    <source>
        <dbReference type="PROSITE" id="PS50011"/>
    </source>
</evidence>
<dbReference type="InterPro" id="IPR050235">
    <property type="entry name" value="CK1_Ser-Thr_kinase"/>
</dbReference>
<accession>A0A0M3K7J9</accession>
<protein>
    <submittedName>
        <fullName evidence="2">Protein kinase domain-containing protein</fullName>
    </submittedName>
</protein>
<dbReference type="Gene3D" id="1.10.510.10">
    <property type="entry name" value="Transferase(Phosphotransferase) domain 1"/>
    <property type="match status" value="1"/>
</dbReference>
<dbReference type="SUPFAM" id="SSF56112">
    <property type="entry name" value="Protein kinase-like (PK-like)"/>
    <property type="match status" value="1"/>
</dbReference>
<feature type="domain" description="Protein kinase" evidence="1">
    <location>
        <begin position="1"/>
        <end position="114"/>
    </location>
</feature>
<dbReference type="GO" id="GO:0005524">
    <property type="term" value="F:ATP binding"/>
    <property type="evidence" value="ECO:0007669"/>
    <property type="project" value="InterPro"/>
</dbReference>
<evidence type="ECO:0000313" key="2">
    <source>
        <dbReference type="WBParaSite" id="ASIM_0001694001-mRNA-1"/>
    </source>
</evidence>
<dbReference type="InterPro" id="IPR000719">
    <property type="entry name" value="Prot_kinase_dom"/>
</dbReference>
<dbReference type="WBParaSite" id="ASIM_0001694001-mRNA-1">
    <property type="protein sequence ID" value="ASIM_0001694001-mRNA-1"/>
    <property type="gene ID" value="ASIM_0001694001"/>
</dbReference>
<organism evidence="2">
    <name type="scientific">Anisakis simplex</name>
    <name type="common">Herring worm</name>
    <dbReference type="NCBI Taxonomy" id="6269"/>
    <lineage>
        <taxon>Eukaryota</taxon>
        <taxon>Metazoa</taxon>
        <taxon>Ecdysozoa</taxon>
        <taxon>Nematoda</taxon>
        <taxon>Chromadorea</taxon>
        <taxon>Rhabditida</taxon>
        <taxon>Spirurina</taxon>
        <taxon>Ascaridomorpha</taxon>
        <taxon>Ascaridoidea</taxon>
        <taxon>Anisakidae</taxon>
        <taxon>Anisakis</taxon>
        <taxon>Anisakis simplex complex</taxon>
    </lineage>
</organism>
<dbReference type="AlphaFoldDB" id="A0A0M3K7J9"/>